<evidence type="ECO:0000256" key="4">
    <source>
        <dbReference type="ARBA" id="ARBA00022801"/>
    </source>
</evidence>
<protein>
    <recommendedName>
        <fullName evidence="11">Carboxylic ester hydrolase</fullName>
        <ecNumber evidence="11">3.1.1.-</ecNumber>
    </recommendedName>
</protein>
<dbReference type="SUPFAM" id="SSF53335">
    <property type="entry name" value="S-adenosyl-L-methionine-dependent methyltransferases"/>
    <property type="match status" value="1"/>
</dbReference>
<evidence type="ECO:0000256" key="6">
    <source>
        <dbReference type="ARBA" id="ARBA00023015"/>
    </source>
</evidence>
<keyword evidence="1" id="KW-0719">Serine esterase</keyword>
<evidence type="ECO:0000256" key="1">
    <source>
        <dbReference type="ARBA" id="ARBA00022487"/>
    </source>
</evidence>
<evidence type="ECO:0000256" key="10">
    <source>
        <dbReference type="ARBA" id="ARBA00023242"/>
    </source>
</evidence>
<dbReference type="Pfam" id="PF00172">
    <property type="entry name" value="Zn_clus"/>
    <property type="match status" value="1"/>
</dbReference>
<feature type="domain" description="Zn(2)-C6 fungal-type" evidence="12">
    <location>
        <begin position="320"/>
        <end position="346"/>
    </location>
</feature>
<dbReference type="GO" id="GO:0008168">
    <property type="term" value="F:methyltransferase activity"/>
    <property type="evidence" value="ECO:0007669"/>
    <property type="project" value="UniProtKB-KW"/>
</dbReference>
<evidence type="ECO:0000256" key="9">
    <source>
        <dbReference type="ARBA" id="ARBA00023163"/>
    </source>
</evidence>
<keyword evidence="10" id="KW-0539">Nucleus</keyword>
<evidence type="ECO:0000256" key="7">
    <source>
        <dbReference type="ARBA" id="ARBA00023125"/>
    </source>
</evidence>
<keyword evidence="13" id="KW-0808">Transferase</keyword>
<accession>A0A4R8QD08</accession>
<gene>
    <name evidence="13" type="primary">tdiE-6</name>
    <name evidence="13" type="ORF">C8035_v009171</name>
</gene>
<keyword evidence="3" id="KW-0732">Signal</keyword>
<sequence>MDAGSTAERCTGFQAAEADDADDGSLYEDSSVASLRSSIRELKIENGRTYHSVSEGKYNFPNDGDENIRLDFQDYIARMALDGALALCPGHETAKRVLDMGTGTGNWALDFADAFPSSEVIGVDLSPIQAEWTPPNISFVIDDLEKPWTWIRPFDFIHCRSMDGCFSDHAKMIRQVYDSLAPGGWFEVASIFLPLGCDDDSVPGDAPLRRWHELLAEAAARAGRPLEGLGHHPDELQKAGFVGLTRRDFIWPLNTWPKDDKLKEMGMWQFVNLDMGLEGLSLGLFTRVLGWSQADVVTLCEQVREDLRNKKMHAYWRIARKVKCDEAKPKCVRCTSSGRQCAGYEPTPDHGLAWYRPQQLTAHDQREGRAFQFFSHMVGPVLSGPTDPYFWTHLVVQFSHFEPAVRHAVLAISALYEDFHDGARVTRQKRGNAFALSHYSAAIERVKRARDEQLVLLACILFVCVEYLQGDVEAALRHCKHGILILNKVGCSTWARDYLLPIFRRLSFISFFMGVKPADDVLVPGLVGFDVPLPPRFASVAEAQNAIDHLTMCAIETVVRGDGAAGREPLDTRLQEFMAKVGELDATIPPDESAKKMSICAMMIKTEMARIQVATIDGDSEMRYDEWADSYRNIVALARRAAELQAASPPDRPRASFTFEQGFLSMMGFVSIKCRDLRTRLEALDLMLRLPAAKESLLDVGTIYRVGRRGAELEHGVSLDDGVLEGDPEAMARVSFPPEEKRLLGAPIEHELDVLKNEDGSVTYRRTAHYIWRGADGETRRQTEYLLDRKPGQKLSPDLPSMRYDETTGSWGPSISGLGGEWVARYLQVRDTSTLESLANVTYDTLRDWMLYGMDRYADSLQTTSPDLGAFRAAGGKVLHVHGESDDSIPAASSVRYYESVRGVMFPGRDADASSTALDEFYRLFLVPGEGGIDSICRWPLRPLWSGNGTRLDCVYDQASFDSWQYTLDAFKVPVY</sequence>
<name>A0A4R8QD08_9PEZI</name>
<reference evidence="13 14" key="1">
    <citation type="submission" date="2018-11" db="EMBL/GenBank/DDBJ databases">
        <title>Genome sequence and assembly of Colletotrichum spinosum.</title>
        <authorList>
            <person name="Gan P."/>
            <person name="Shirasu K."/>
        </authorList>
    </citation>
    <scope>NUCLEOTIDE SEQUENCE [LARGE SCALE GENOMIC DNA]</scope>
    <source>
        <strain evidence="13 14">CBS 515.97</strain>
    </source>
</reference>
<keyword evidence="9" id="KW-0804">Transcription</keyword>
<dbReference type="CDD" id="cd00067">
    <property type="entry name" value="GAL4"/>
    <property type="match status" value="1"/>
</dbReference>
<dbReference type="GO" id="GO:0003677">
    <property type="term" value="F:DNA binding"/>
    <property type="evidence" value="ECO:0007669"/>
    <property type="project" value="UniProtKB-KW"/>
</dbReference>
<dbReference type="EC" id="3.1.1.-" evidence="11"/>
<dbReference type="AlphaFoldDB" id="A0A4R8QD08"/>
<dbReference type="InterPro" id="IPR029063">
    <property type="entry name" value="SAM-dependent_MTases_sf"/>
</dbReference>
<proteinExistence type="inferred from homology"/>
<organism evidence="13 14">
    <name type="scientific">Colletotrichum spinosum</name>
    <dbReference type="NCBI Taxonomy" id="1347390"/>
    <lineage>
        <taxon>Eukaryota</taxon>
        <taxon>Fungi</taxon>
        <taxon>Dikarya</taxon>
        <taxon>Ascomycota</taxon>
        <taxon>Pezizomycotina</taxon>
        <taxon>Sordariomycetes</taxon>
        <taxon>Hypocreomycetidae</taxon>
        <taxon>Glomerellales</taxon>
        <taxon>Glomerellaceae</taxon>
        <taxon>Colletotrichum</taxon>
        <taxon>Colletotrichum orbiculare species complex</taxon>
    </lineage>
</organism>
<dbReference type="GO" id="GO:0032259">
    <property type="term" value="P:methylation"/>
    <property type="evidence" value="ECO:0007669"/>
    <property type="project" value="UniProtKB-KW"/>
</dbReference>
<dbReference type="GO" id="GO:0000981">
    <property type="term" value="F:DNA-binding transcription factor activity, RNA polymerase II-specific"/>
    <property type="evidence" value="ECO:0007669"/>
    <property type="project" value="InterPro"/>
</dbReference>
<keyword evidence="4 11" id="KW-0378">Hydrolase</keyword>
<evidence type="ECO:0000313" key="13">
    <source>
        <dbReference type="EMBL" id="TDZ35530.1"/>
    </source>
</evidence>
<keyword evidence="8" id="KW-1015">Disulfide bond</keyword>
<keyword evidence="7" id="KW-0238">DNA-binding</keyword>
<keyword evidence="6" id="KW-0805">Transcription regulation</keyword>
<evidence type="ECO:0000256" key="8">
    <source>
        <dbReference type="ARBA" id="ARBA00023157"/>
    </source>
</evidence>
<dbReference type="InterPro" id="IPR036864">
    <property type="entry name" value="Zn2-C6_fun-type_DNA-bd_sf"/>
</dbReference>
<dbReference type="Gene3D" id="3.40.50.150">
    <property type="entry name" value="Vaccinia Virus protein VP39"/>
    <property type="match status" value="1"/>
</dbReference>
<dbReference type="GO" id="GO:0052689">
    <property type="term" value="F:carboxylic ester hydrolase activity"/>
    <property type="evidence" value="ECO:0007669"/>
    <property type="project" value="UniProtKB-KW"/>
</dbReference>
<evidence type="ECO:0000256" key="11">
    <source>
        <dbReference type="RuleBase" id="RU361238"/>
    </source>
</evidence>
<keyword evidence="5" id="KW-0862">Zinc</keyword>
<comment type="caution">
    <text evidence="13">The sequence shown here is derived from an EMBL/GenBank/DDBJ whole genome shotgun (WGS) entry which is preliminary data.</text>
</comment>
<dbReference type="EMBL" id="QAPG01000040">
    <property type="protein sequence ID" value="TDZ35530.1"/>
    <property type="molecule type" value="Genomic_DNA"/>
</dbReference>
<evidence type="ECO:0000313" key="14">
    <source>
        <dbReference type="Proteomes" id="UP000295083"/>
    </source>
</evidence>
<evidence type="ECO:0000256" key="5">
    <source>
        <dbReference type="ARBA" id="ARBA00022833"/>
    </source>
</evidence>
<keyword evidence="13" id="KW-0489">Methyltransferase</keyword>
<dbReference type="Proteomes" id="UP000295083">
    <property type="component" value="Unassembled WGS sequence"/>
</dbReference>
<evidence type="ECO:0000259" key="12">
    <source>
        <dbReference type="Pfam" id="PF00172"/>
    </source>
</evidence>
<keyword evidence="14" id="KW-1185">Reference proteome</keyword>
<dbReference type="InterPro" id="IPR052360">
    <property type="entry name" value="Transcr_Regulatory_Proteins"/>
</dbReference>
<comment type="similarity">
    <text evidence="11">Belongs to the tannase family.</text>
</comment>
<dbReference type="InterPro" id="IPR011118">
    <property type="entry name" value="Tannase/feruloyl_esterase"/>
</dbReference>
<dbReference type="InterPro" id="IPR001138">
    <property type="entry name" value="Zn2Cys6_DnaBD"/>
</dbReference>
<evidence type="ECO:0000256" key="2">
    <source>
        <dbReference type="ARBA" id="ARBA00022723"/>
    </source>
</evidence>
<dbReference type="PANTHER" id="PTHR36206">
    <property type="entry name" value="ASPERCRYPTIN BIOSYNTHESIS CLUSTER-SPECIFIC TRANSCRIPTION REGULATOR ATNN-RELATED"/>
    <property type="match status" value="1"/>
</dbReference>
<dbReference type="CDD" id="cd02440">
    <property type="entry name" value="AdoMet_MTases"/>
    <property type="match status" value="1"/>
</dbReference>
<dbReference type="Pfam" id="PF13489">
    <property type="entry name" value="Methyltransf_23"/>
    <property type="match status" value="1"/>
</dbReference>
<dbReference type="Gene3D" id="4.10.240.10">
    <property type="entry name" value="Zn(2)-C6 fungal-type DNA-binding domain"/>
    <property type="match status" value="1"/>
</dbReference>
<dbReference type="Pfam" id="PF07519">
    <property type="entry name" value="Tannase"/>
    <property type="match status" value="1"/>
</dbReference>
<dbReference type="PANTHER" id="PTHR36206:SF16">
    <property type="entry name" value="TRANSCRIPTION FACTOR DOMAIN-CONTAINING PROTEIN-RELATED"/>
    <property type="match status" value="1"/>
</dbReference>
<dbReference type="GO" id="GO:0008270">
    <property type="term" value="F:zinc ion binding"/>
    <property type="evidence" value="ECO:0007669"/>
    <property type="project" value="InterPro"/>
</dbReference>
<evidence type="ECO:0000256" key="3">
    <source>
        <dbReference type="ARBA" id="ARBA00022729"/>
    </source>
</evidence>
<keyword evidence="2" id="KW-0479">Metal-binding</keyword>